<dbReference type="EMBL" id="PPQW01000021">
    <property type="protein sequence ID" value="PNZ68095.1"/>
    <property type="molecule type" value="Genomic_DNA"/>
</dbReference>
<evidence type="ECO:0000313" key="6">
    <source>
        <dbReference type="Proteomes" id="UP000242694"/>
    </source>
</evidence>
<name>A0AAP8PPS9_9STAP</name>
<keyword evidence="1" id="KW-0812">Transmembrane</keyword>
<dbReference type="InterPro" id="IPR021486">
    <property type="entry name" value="DUF3139"/>
</dbReference>
<organism evidence="3 5">
    <name type="scientific">Staphylococcus auricularis</name>
    <dbReference type="NCBI Taxonomy" id="29379"/>
    <lineage>
        <taxon>Bacteria</taxon>
        <taxon>Bacillati</taxon>
        <taxon>Bacillota</taxon>
        <taxon>Bacilli</taxon>
        <taxon>Bacillales</taxon>
        <taxon>Staphylococcaceae</taxon>
        <taxon>Staphylococcus</taxon>
    </lineage>
</organism>
<evidence type="ECO:0000313" key="2">
    <source>
        <dbReference type="EMBL" id="MDN4533625.1"/>
    </source>
</evidence>
<reference evidence="4 6" key="1">
    <citation type="journal article" date="2016" name="Front. Microbiol.">
        <title>Comprehensive Phylogenetic Analysis of Bovine Non-aureus Staphylococci Species Based on Whole-Genome Sequencing.</title>
        <authorList>
            <person name="Naushad S."/>
            <person name="Barkema H.W."/>
            <person name="Luby C."/>
            <person name="Condas L.A."/>
            <person name="Nobrega D.B."/>
            <person name="Carson D.A."/>
            <person name="De Buck J."/>
        </authorList>
    </citation>
    <scope>NUCLEOTIDE SEQUENCE [LARGE SCALE GENOMIC DNA]</scope>
    <source>
        <strain evidence="4 6">SNUC 993</strain>
    </source>
</reference>
<accession>A0AAP8PPS9</accession>
<reference evidence="2" key="4">
    <citation type="submission" date="2023-07" db="EMBL/GenBank/DDBJ databases">
        <title>Evaluation of the beneficial properties of pineapple isolates.</title>
        <authorList>
            <person name="Adefiranye O."/>
        </authorList>
    </citation>
    <scope>NUCLEOTIDE SEQUENCE</scope>
    <source>
        <strain evidence="2">PAPLE_T1</strain>
    </source>
</reference>
<dbReference type="EMBL" id="JAUHQC010000011">
    <property type="protein sequence ID" value="MDN4533625.1"/>
    <property type="molecule type" value="Genomic_DNA"/>
</dbReference>
<dbReference type="Proteomes" id="UP000242470">
    <property type="component" value="Unassembled WGS sequence"/>
</dbReference>
<evidence type="ECO:0000313" key="3">
    <source>
        <dbReference type="EMBL" id="PNZ68095.1"/>
    </source>
</evidence>
<protein>
    <submittedName>
        <fullName evidence="3">DUF3139 domain-containing protein</fullName>
    </submittedName>
</protein>
<evidence type="ECO:0000313" key="5">
    <source>
        <dbReference type="Proteomes" id="UP000242470"/>
    </source>
</evidence>
<dbReference type="RefSeq" id="WP_059107465.1">
    <property type="nucleotide sequence ID" value="NZ_AP024589.1"/>
</dbReference>
<gene>
    <name evidence="4" type="ORF">BU607_01030</name>
    <name evidence="3" type="ORF">CD158_04850</name>
    <name evidence="2" type="ORF">QYH67_08640</name>
</gene>
<feature type="transmembrane region" description="Helical" evidence="1">
    <location>
        <begin position="6"/>
        <end position="25"/>
    </location>
</feature>
<comment type="caution">
    <text evidence="3">The sequence shown here is derived from an EMBL/GenBank/DDBJ whole genome shotgun (WGS) entry which is preliminary data.</text>
</comment>
<keyword evidence="6" id="KW-1185">Reference proteome</keyword>
<evidence type="ECO:0000256" key="1">
    <source>
        <dbReference type="SAM" id="Phobius"/>
    </source>
</evidence>
<dbReference type="Proteomes" id="UP001171687">
    <property type="component" value="Unassembled WGS sequence"/>
</dbReference>
<dbReference type="EMBL" id="PZDI01000003">
    <property type="protein sequence ID" value="PTH19584.1"/>
    <property type="molecule type" value="Genomic_DNA"/>
</dbReference>
<dbReference type="AlphaFoldDB" id="A0AAP8PPS9"/>
<dbReference type="Pfam" id="PF11337">
    <property type="entry name" value="DUF3139"/>
    <property type="match status" value="1"/>
</dbReference>
<evidence type="ECO:0000313" key="4">
    <source>
        <dbReference type="EMBL" id="PTH19584.1"/>
    </source>
</evidence>
<keyword evidence="1" id="KW-1133">Transmembrane helix</keyword>
<keyword evidence="1" id="KW-0472">Membrane</keyword>
<proteinExistence type="predicted"/>
<sequence length="119" mass="13858">MKTFLKVLGILFVSLIIAVLFFFGMRTYQGHKNLELVDKYLAEQHLSDQVEAEEQKYSAKKGLFYKEIKFKDDPDKTYVVQPVATYEGIVVQGFDDETNKNVKKAKHNKFDPDYKPKDD</sequence>
<reference evidence="3 5" key="2">
    <citation type="submission" date="2017-08" db="EMBL/GenBank/DDBJ databases">
        <title>Draft genome sequences of 64 type strains of genus Staph aureus.</title>
        <authorList>
            <person name="Cole K."/>
            <person name="Golubchik T."/>
            <person name="Russell J."/>
            <person name="Foster D."/>
            <person name="Llewelyn M."/>
            <person name="Wilson D."/>
            <person name="Crook D."/>
            <person name="Paul J."/>
        </authorList>
    </citation>
    <scope>NUCLEOTIDE SEQUENCE [LARGE SCALE GENOMIC DNA]</scope>
    <source>
        <strain evidence="3 5">NCTC 12101</strain>
    </source>
</reference>
<reference evidence="4" key="3">
    <citation type="submission" date="2018-03" db="EMBL/GenBank/DDBJ databases">
        <authorList>
            <person name="Naushad S."/>
        </authorList>
    </citation>
    <scope>NUCLEOTIDE SEQUENCE</scope>
    <source>
        <strain evidence="4">SNUC 993</strain>
    </source>
</reference>
<dbReference type="Proteomes" id="UP000242694">
    <property type="component" value="Unassembled WGS sequence"/>
</dbReference>
<dbReference type="GeneID" id="64981458"/>